<dbReference type="InterPro" id="IPR003732">
    <property type="entry name" value="Daa-tRNA_deacyls_DTD"/>
</dbReference>
<dbReference type="NCBIfam" id="TIGR00256">
    <property type="entry name" value="D-aminoacyl-tRNA deacylase"/>
    <property type="match status" value="1"/>
</dbReference>
<evidence type="ECO:0000256" key="3">
    <source>
        <dbReference type="ARBA" id="ARBA00020007"/>
    </source>
</evidence>
<evidence type="ECO:0000256" key="7">
    <source>
        <dbReference type="SAM" id="MobiDB-lite"/>
    </source>
</evidence>
<protein>
    <recommendedName>
        <fullName evidence="3 6">D-aminoacyl-tRNA deacylase</fullName>
        <ecNumber evidence="2 6">3.1.1.96</ecNumber>
    </recommendedName>
</protein>
<dbReference type="GO" id="GO:0000049">
    <property type="term" value="F:tRNA binding"/>
    <property type="evidence" value="ECO:0007669"/>
    <property type="project" value="UniProtKB-KW"/>
</dbReference>
<name>A0AA38XDZ9_9EURO</name>
<evidence type="ECO:0000256" key="4">
    <source>
        <dbReference type="ARBA" id="ARBA00047676"/>
    </source>
</evidence>
<dbReference type="Proteomes" id="UP001172673">
    <property type="component" value="Unassembled WGS sequence"/>
</dbReference>
<evidence type="ECO:0000256" key="1">
    <source>
        <dbReference type="ARBA" id="ARBA00009673"/>
    </source>
</evidence>
<dbReference type="HAMAP" id="MF_00518">
    <property type="entry name" value="Deacylase_Dtd"/>
    <property type="match status" value="1"/>
</dbReference>
<dbReference type="PANTHER" id="PTHR10472:SF5">
    <property type="entry name" value="D-AMINOACYL-TRNA DEACYLASE 1"/>
    <property type="match status" value="1"/>
</dbReference>
<keyword evidence="6" id="KW-0820">tRNA-binding</keyword>
<evidence type="ECO:0000256" key="5">
    <source>
        <dbReference type="ARBA" id="ARBA00048018"/>
    </source>
</evidence>
<accession>A0AA38XDZ9</accession>
<dbReference type="PANTHER" id="PTHR10472">
    <property type="entry name" value="D-TYROSYL-TRNA TYR DEACYLASE"/>
    <property type="match status" value="1"/>
</dbReference>
<comment type="subcellular location">
    <subcellularLocation>
        <location evidence="6">Cytoplasm</location>
    </subcellularLocation>
</comment>
<reference evidence="8" key="1">
    <citation type="submission" date="2022-10" db="EMBL/GenBank/DDBJ databases">
        <title>Culturing micro-colonial fungi from biological soil crusts in the Mojave desert and describing Neophaeococcomyces mojavensis, and introducing the new genera and species Taxawa tesnikishii.</title>
        <authorList>
            <person name="Kurbessoian T."/>
            <person name="Stajich J.E."/>
        </authorList>
    </citation>
    <scope>NUCLEOTIDE SEQUENCE</scope>
    <source>
        <strain evidence="8">TK_41</strain>
    </source>
</reference>
<sequence length="185" mass="20003">MKAVLQRVASSSVTVNDQLVSSIGRGILVLAAVGPNDTRKDADSMASKVVKMKLWPDENGSHWKRNVKDVDGEILCVSQFTLLANTKKGNKPDFHGAAKSDFAKELYDYFVTRVKEMHGSDSVKDGVFQAMMQVALVNDGPVTIEIETIPPKKDTPSISGDGTGTSTPTIVADDDTNNLMKTFKA</sequence>
<feature type="region of interest" description="Disordered" evidence="7">
    <location>
        <begin position="149"/>
        <end position="173"/>
    </location>
</feature>
<dbReference type="EMBL" id="JAPDRK010000006">
    <property type="protein sequence ID" value="KAJ9611736.1"/>
    <property type="molecule type" value="Genomic_DNA"/>
</dbReference>
<dbReference type="InterPro" id="IPR023509">
    <property type="entry name" value="DTD-like_sf"/>
</dbReference>
<keyword evidence="6" id="KW-0694">RNA-binding</keyword>
<evidence type="ECO:0000256" key="6">
    <source>
        <dbReference type="RuleBase" id="RU003470"/>
    </source>
</evidence>
<gene>
    <name evidence="8" type="primary">DTD1</name>
    <name evidence="8" type="ORF">H2200_004920</name>
</gene>
<dbReference type="AlphaFoldDB" id="A0AA38XDZ9"/>
<evidence type="ECO:0000313" key="8">
    <source>
        <dbReference type="EMBL" id="KAJ9611736.1"/>
    </source>
</evidence>
<dbReference type="FunFam" id="3.50.80.10:FF:000001">
    <property type="entry name" value="D-aminoacyl-tRNA deacylase"/>
    <property type="match status" value="1"/>
</dbReference>
<comment type="catalytic activity">
    <reaction evidence="4">
        <text>glycyl-tRNA(Ala) + H2O = tRNA(Ala) + glycine + H(+)</text>
        <dbReference type="Rhea" id="RHEA:53744"/>
        <dbReference type="Rhea" id="RHEA-COMP:9657"/>
        <dbReference type="Rhea" id="RHEA-COMP:13640"/>
        <dbReference type="ChEBI" id="CHEBI:15377"/>
        <dbReference type="ChEBI" id="CHEBI:15378"/>
        <dbReference type="ChEBI" id="CHEBI:57305"/>
        <dbReference type="ChEBI" id="CHEBI:78442"/>
        <dbReference type="ChEBI" id="CHEBI:78522"/>
        <dbReference type="EC" id="3.1.1.96"/>
    </reaction>
</comment>
<comment type="caution">
    <text evidence="8">The sequence shown here is derived from an EMBL/GenBank/DDBJ whole genome shotgun (WGS) entry which is preliminary data.</text>
</comment>
<evidence type="ECO:0000256" key="2">
    <source>
        <dbReference type="ARBA" id="ARBA00013056"/>
    </source>
</evidence>
<feature type="compositionally biased region" description="Polar residues" evidence="7">
    <location>
        <begin position="156"/>
        <end position="169"/>
    </location>
</feature>
<keyword evidence="9" id="KW-1185">Reference proteome</keyword>
<keyword evidence="6" id="KW-0963">Cytoplasm</keyword>
<dbReference type="Gene3D" id="3.50.80.10">
    <property type="entry name" value="D-tyrosyl-tRNA(Tyr) deacylase"/>
    <property type="match status" value="1"/>
</dbReference>
<dbReference type="Pfam" id="PF02580">
    <property type="entry name" value="Tyr_Deacylase"/>
    <property type="match status" value="1"/>
</dbReference>
<keyword evidence="6" id="KW-0378">Hydrolase</keyword>
<evidence type="ECO:0000313" key="9">
    <source>
        <dbReference type="Proteomes" id="UP001172673"/>
    </source>
</evidence>
<dbReference type="GO" id="GO:0051500">
    <property type="term" value="F:D-tyrosyl-tRNA(Tyr) deacylase activity"/>
    <property type="evidence" value="ECO:0007669"/>
    <property type="project" value="TreeGrafter"/>
</dbReference>
<proteinExistence type="inferred from homology"/>
<dbReference type="GO" id="GO:0005737">
    <property type="term" value="C:cytoplasm"/>
    <property type="evidence" value="ECO:0007669"/>
    <property type="project" value="UniProtKB-SubCell"/>
</dbReference>
<dbReference type="EC" id="3.1.1.96" evidence="2 6"/>
<dbReference type="SUPFAM" id="SSF69500">
    <property type="entry name" value="DTD-like"/>
    <property type="match status" value="1"/>
</dbReference>
<comment type="similarity">
    <text evidence="1 6">Belongs to the DTD family.</text>
</comment>
<comment type="catalytic activity">
    <reaction evidence="5">
        <text>a D-aminoacyl-tRNA + H2O = a tRNA + a D-alpha-amino acid + H(+)</text>
        <dbReference type="Rhea" id="RHEA:13953"/>
        <dbReference type="Rhea" id="RHEA-COMP:10123"/>
        <dbReference type="Rhea" id="RHEA-COMP:10124"/>
        <dbReference type="ChEBI" id="CHEBI:15377"/>
        <dbReference type="ChEBI" id="CHEBI:15378"/>
        <dbReference type="ChEBI" id="CHEBI:59871"/>
        <dbReference type="ChEBI" id="CHEBI:78442"/>
        <dbReference type="ChEBI" id="CHEBI:79333"/>
        <dbReference type="EC" id="3.1.1.96"/>
    </reaction>
</comment>
<organism evidence="8 9">
    <name type="scientific">Cladophialophora chaetospira</name>
    <dbReference type="NCBI Taxonomy" id="386627"/>
    <lineage>
        <taxon>Eukaryota</taxon>
        <taxon>Fungi</taxon>
        <taxon>Dikarya</taxon>
        <taxon>Ascomycota</taxon>
        <taxon>Pezizomycotina</taxon>
        <taxon>Eurotiomycetes</taxon>
        <taxon>Chaetothyriomycetidae</taxon>
        <taxon>Chaetothyriales</taxon>
        <taxon>Herpotrichiellaceae</taxon>
        <taxon>Cladophialophora</taxon>
    </lineage>
</organism>